<keyword evidence="9" id="KW-1185">Reference proteome</keyword>
<keyword evidence="5 6" id="KW-0472">Membrane</keyword>
<evidence type="ECO:0000313" key="8">
    <source>
        <dbReference type="EMBL" id="TKX33741.1"/>
    </source>
</evidence>
<dbReference type="CDD" id="cd18773">
    <property type="entry name" value="PDC1_HK_sensor"/>
    <property type="match status" value="1"/>
</dbReference>
<dbReference type="Pfam" id="PF02743">
    <property type="entry name" value="dCache_1"/>
    <property type="match status" value="1"/>
</dbReference>
<dbReference type="Proteomes" id="UP000309584">
    <property type="component" value="Unassembled WGS sequence"/>
</dbReference>
<dbReference type="SUPFAM" id="SSF103190">
    <property type="entry name" value="Sensory domain-like"/>
    <property type="match status" value="1"/>
</dbReference>
<feature type="non-terminal residue" evidence="8">
    <location>
        <position position="349"/>
    </location>
</feature>
<dbReference type="InterPro" id="IPR033479">
    <property type="entry name" value="dCache_1"/>
</dbReference>
<feature type="transmembrane region" description="Helical" evidence="6">
    <location>
        <begin position="295"/>
        <end position="313"/>
    </location>
</feature>
<organism evidence="8 9">
    <name type="scientific">Campylobacter taeniopygiae</name>
    <dbReference type="NCBI Taxonomy" id="2510188"/>
    <lineage>
        <taxon>Bacteria</taxon>
        <taxon>Pseudomonadati</taxon>
        <taxon>Campylobacterota</taxon>
        <taxon>Epsilonproteobacteria</taxon>
        <taxon>Campylobacterales</taxon>
        <taxon>Campylobacteraceae</taxon>
        <taxon>Campylobacter</taxon>
    </lineage>
</organism>
<proteinExistence type="predicted"/>
<dbReference type="EMBL" id="NXLY01000010">
    <property type="protein sequence ID" value="TKX33741.1"/>
    <property type="molecule type" value="Genomic_DNA"/>
</dbReference>
<name>A0ABY2TID2_9BACT</name>
<evidence type="ECO:0000256" key="5">
    <source>
        <dbReference type="ARBA" id="ARBA00023136"/>
    </source>
</evidence>
<dbReference type="RefSeq" id="WP_171000089.1">
    <property type="nucleotide sequence ID" value="NZ_NXLY01000010.1"/>
</dbReference>
<evidence type="ECO:0000256" key="3">
    <source>
        <dbReference type="ARBA" id="ARBA00022692"/>
    </source>
</evidence>
<keyword evidence="2" id="KW-1003">Cell membrane</keyword>
<evidence type="ECO:0000313" key="9">
    <source>
        <dbReference type="Proteomes" id="UP000309584"/>
    </source>
</evidence>
<accession>A0ABY2TID2</accession>
<comment type="subcellular location">
    <subcellularLocation>
        <location evidence="1">Cell membrane</location>
        <topology evidence="1">Multi-pass membrane protein</topology>
    </subcellularLocation>
</comment>
<evidence type="ECO:0000256" key="4">
    <source>
        <dbReference type="ARBA" id="ARBA00022989"/>
    </source>
</evidence>
<protein>
    <submittedName>
        <fullName evidence="8">Methyl-accepting chemotaxis protein</fullName>
    </submittedName>
</protein>
<evidence type="ECO:0000256" key="2">
    <source>
        <dbReference type="ARBA" id="ARBA00022475"/>
    </source>
</evidence>
<sequence length="349" mass="38763">MEKTKSFSVSLKLTFYAGVLIVIILAITSTFSYFDSKNNTFELLKDTQLKTVEDVTMTFDNYGKSRRVAMEVLAKEVQKVLDKGNDEEIFSLLESFKEAFGFKLVFLGFENSGRVLLSDKKILDSKSFNLQNAGWYQQAHGATKAIVYGPYKSVTDGVSALTYAMPIYKDGKLIGAVGGDYSLEQFSKDVLAYGHSANTYAAVYSPDGEIYFHQYPERILTKNPLSINIANTINTNPNYYLNPKEENALFGAKDDKGNSYEVLCSATINPKFRVCTVTEDETYTGVVKATLFKQALVGVIATLIALILIRILITKGLSPLTTIQSGLNAFFDFINHKTKNVSTINIKTN</sequence>
<keyword evidence="3 6" id="KW-0812">Transmembrane</keyword>
<comment type="caution">
    <text evidence="8">The sequence shown here is derived from an EMBL/GenBank/DDBJ whole genome shotgun (WGS) entry which is preliminary data.</text>
</comment>
<gene>
    <name evidence="8" type="ORF">CQA75_06260</name>
</gene>
<feature type="domain" description="Cache" evidence="7">
    <location>
        <begin position="44"/>
        <end position="261"/>
    </location>
</feature>
<feature type="transmembrane region" description="Helical" evidence="6">
    <location>
        <begin position="13"/>
        <end position="34"/>
    </location>
</feature>
<evidence type="ECO:0000259" key="7">
    <source>
        <dbReference type="Pfam" id="PF02743"/>
    </source>
</evidence>
<evidence type="ECO:0000256" key="1">
    <source>
        <dbReference type="ARBA" id="ARBA00004651"/>
    </source>
</evidence>
<dbReference type="InterPro" id="IPR029151">
    <property type="entry name" value="Sensor-like_sf"/>
</dbReference>
<dbReference type="Gene3D" id="3.30.450.20">
    <property type="entry name" value="PAS domain"/>
    <property type="match status" value="1"/>
</dbReference>
<reference evidence="8 9" key="1">
    <citation type="submission" date="2018-05" db="EMBL/GenBank/DDBJ databases">
        <title>Novel Campyloabacter and Helicobacter Species and Strains.</title>
        <authorList>
            <person name="Mannion A.J."/>
            <person name="Shen Z."/>
            <person name="Fox J.G."/>
        </authorList>
    </citation>
    <scope>NUCLEOTIDE SEQUENCE [LARGE SCALE GENOMIC DNA]</scope>
    <source>
        <strain evidence="9">MIT10-5678</strain>
    </source>
</reference>
<evidence type="ECO:0000256" key="6">
    <source>
        <dbReference type="SAM" id="Phobius"/>
    </source>
</evidence>
<keyword evidence="4 6" id="KW-1133">Transmembrane helix</keyword>